<dbReference type="EMBL" id="CP014136">
    <property type="protein sequence ID" value="ATA22065.1"/>
    <property type="molecule type" value="Genomic_DNA"/>
</dbReference>
<dbReference type="Proteomes" id="UP000217182">
    <property type="component" value="Chromosome"/>
</dbReference>
<accession>A0A250B7I4</accession>
<name>A0A250B7I4_9GAMM</name>
<dbReference type="OrthoDB" id="6613997at2"/>
<proteinExistence type="predicted"/>
<dbReference type="AlphaFoldDB" id="A0A250B7I4"/>
<evidence type="ECO:0000313" key="1">
    <source>
        <dbReference type="EMBL" id="ATA22065.1"/>
    </source>
</evidence>
<dbReference type="KEGG" id="gqu:AWC35_23530"/>
<evidence type="ECO:0000313" key="2">
    <source>
        <dbReference type="Proteomes" id="UP000217182"/>
    </source>
</evidence>
<keyword evidence="2" id="KW-1185">Reference proteome</keyword>
<sequence>MQNARGFKKRYILLLILLAALSIGGYQISKFSPLEQSIVKKVKVNNLANLYITEASAGATTDFSYRFYLFDASKSDNAFMDSLRDDTKPFLVTSDRNALQKVDKNAIYLSVKGAVFAFNAPSVYRVNDSLFLVPIYLTSVPF</sequence>
<protein>
    <submittedName>
        <fullName evidence="1">Uncharacterized protein</fullName>
    </submittedName>
</protein>
<dbReference type="RefSeq" id="WP_095848654.1">
    <property type="nucleotide sequence ID" value="NZ_CP014136.1"/>
</dbReference>
<reference evidence="1 2" key="1">
    <citation type="submission" date="2016-01" db="EMBL/GenBank/DDBJ databases">
        <authorList>
            <person name="Oliw E.H."/>
        </authorList>
    </citation>
    <scope>NUCLEOTIDE SEQUENCE [LARGE SCALE GENOMIC DNA]</scope>
    <source>
        <strain evidence="1 2">FRB97</strain>
    </source>
</reference>
<gene>
    <name evidence="1" type="ORF">AWC35_23530</name>
</gene>
<organism evidence="1 2">
    <name type="scientific">Gibbsiella quercinecans</name>
    <dbReference type="NCBI Taxonomy" id="929813"/>
    <lineage>
        <taxon>Bacteria</taxon>
        <taxon>Pseudomonadati</taxon>
        <taxon>Pseudomonadota</taxon>
        <taxon>Gammaproteobacteria</taxon>
        <taxon>Enterobacterales</taxon>
        <taxon>Yersiniaceae</taxon>
        <taxon>Gibbsiella</taxon>
    </lineage>
</organism>